<sequence>MIHRVHGARPSAPAPAPSAHRCQSSRRCESSLRYERELGWPTAGSDPVELLTGVAFDVIELPAVAGRAMLRRVPRTGPVAVEGAWMRLLVAPGSADELPGLLDWLEWGGVALDLGAIGAGGRITAPCPSRSWPPALDAGAPGERCPQEAAVWLRPPDPKGEVEPTLPRTGFGGDGGAPDLVRLVNAAATECHRTRLVRARPLPRQRRAGKG</sequence>
<dbReference type="Proteomes" id="UP001499947">
    <property type="component" value="Unassembled WGS sequence"/>
</dbReference>
<dbReference type="NCBIfam" id="NF040464">
    <property type="entry name" value="SCO3374_fam"/>
    <property type="match status" value="1"/>
</dbReference>
<evidence type="ECO:0000313" key="2">
    <source>
        <dbReference type="EMBL" id="GAA1664946.1"/>
    </source>
</evidence>
<comment type="caution">
    <text evidence="2">The sequence shown here is derived from an EMBL/GenBank/DDBJ whole genome shotgun (WGS) entry which is preliminary data.</text>
</comment>
<dbReference type="InterPro" id="IPR047919">
    <property type="entry name" value="SCO3374-like"/>
</dbReference>
<organism evidence="2 3">
    <name type="scientific">Streptomyces yatensis</name>
    <dbReference type="NCBI Taxonomy" id="155177"/>
    <lineage>
        <taxon>Bacteria</taxon>
        <taxon>Bacillati</taxon>
        <taxon>Actinomycetota</taxon>
        <taxon>Actinomycetes</taxon>
        <taxon>Kitasatosporales</taxon>
        <taxon>Streptomycetaceae</taxon>
        <taxon>Streptomyces</taxon>
        <taxon>Streptomyces violaceusniger group</taxon>
    </lineage>
</organism>
<proteinExistence type="predicted"/>
<dbReference type="RefSeq" id="WP_211124923.1">
    <property type="nucleotide sequence ID" value="NZ_BAAALR010000002.1"/>
</dbReference>
<name>A0ABN2G4N2_9ACTN</name>
<evidence type="ECO:0000313" key="3">
    <source>
        <dbReference type="Proteomes" id="UP001499947"/>
    </source>
</evidence>
<gene>
    <name evidence="2" type="ORF">GCM10009680_00790</name>
</gene>
<keyword evidence="3" id="KW-1185">Reference proteome</keyword>
<dbReference type="EMBL" id="BAAALR010000002">
    <property type="protein sequence ID" value="GAA1664946.1"/>
    <property type="molecule type" value="Genomic_DNA"/>
</dbReference>
<reference evidence="2 3" key="1">
    <citation type="journal article" date="2019" name="Int. J. Syst. Evol. Microbiol.">
        <title>The Global Catalogue of Microorganisms (GCM) 10K type strain sequencing project: providing services to taxonomists for standard genome sequencing and annotation.</title>
        <authorList>
            <consortium name="The Broad Institute Genomics Platform"/>
            <consortium name="The Broad Institute Genome Sequencing Center for Infectious Disease"/>
            <person name="Wu L."/>
            <person name="Ma J."/>
        </authorList>
    </citation>
    <scope>NUCLEOTIDE SEQUENCE [LARGE SCALE GENOMIC DNA]</scope>
    <source>
        <strain evidence="2 3">JCM 13244</strain>
    </source>
</reference>
<accession>A0ABN2G4N2</accession>
<protein>
    <submittedName>
        <fullName evidence="2">SCO3374 family protein</fullName>
    </submittedName>
</protein>
<evidence type="ECO:0000256" key="1">
    <source>
        <dbReference type="SAM" id="MobiDB-lite"/>
    </source>
</evidence>
<feature type="region of interest" description="Disordered" evidence="1">
    <location>
        <begin position="1"/>
        <end position="24"/>
    </location>
</feature>